<gene>
    <name evidence="1" type="ORF">HMPREF9997_01599</name>
</gene>
<dbReference type="eggNOG" id="ENOG5032N1F">
    <property type="taxonomic scope" value="Bacteria"/>
</dbReference>
<dbReference type="PATRIC" id="fig|1035195.3.peg.1441"/>
<keyword evidence="2" id="KW-1185">Reference proteome</keyword>
<dbReference type="InterPro" id="IPR019660">
    <property type="entry name" value="Put_sensory_transdc_reg_YbjN"/>
</dbReference>
<evidence type="ECO:0000313" key="1">
    <source>
        <dbReference type="EMBL" id="EKX89904.1"/>
    </source>
</evidence>
<name>L1MG23_9CORY</name>
<dbReference type="Proteomes" id="UP000010445">
    <property type="component" value="Unassembled WGS sequence"/>
</dbReference>
<protein>
    <recommendedName>
        <fullName evidence="3">Bacterial sensory transduction regulator</fullName>
    </recommendedName>
</protein>
<evidence type="ECO:0000313" key="2">
    <source>
        <dbReference type="Proteomes" id="UP000010445"/>
    </source>
</evidence>
<evidence type="ECO:0008006" key="3">
    <source>
        <dbReference type="Google" id="ProtNLM"/>
    </source>
</evidence>
<organism evidence="1 2">
    <name type="scientific">Corynebacterium durum F0235</name>
    <dbReference type="NCBI Taxonomy" id="1035195"/>
    <lineage>
        <taxon>Bacteria</taxon>
        <taxon>Bacillati</taxon>
        <taxon>Actinomycetota</taxon>
        <taxon>Actinomycetes</taxon>
        <taxon>Mycobacteriales</taxon>
        <taxon>Corynebacteriaceae</taxon>
        <taxon>Corynebacterium</taxon>
    </lineage>
</organism>
<dbReference type="HOGENOM" id="CLU_047685_0_0_11"/>
<accession>L1MG23</accession>
<reference evidence="1 2" key="1">
    <citation type="submission" date="2012-05" db="EMBL/GenBank/DDBJ databases">
        <authorList>
            <person name="Weinstock G."/>
            <person name="Sodergren E."/>
            <person name="Lobos E.A."/>
            <person name="Fulton L."/>
            <person name="Fulton R."/>
            <person name="Courtney L."/>
            <person name="Fronick C."/>
            <person name="O'Laughlin M."/>
            <person name="Godfrey J."/>
            <person name="Wilson R.M."/>
            <person name="Miner T."/>
            <person name="Farmer C."/>
            <person name="Delehaunty K."/>
            <person name="Cordes M."/>
            <person name="Minx P."/>
            <person name="Tomlinson C."/>
            <person name="Chen J."/>
            <person name="Wollam A."/>
            <person name="Pepin K.H."/>
            <person name="Bhonagiri V."/>
            <person name="Zhang X."/>
            <person name="Suruliraj S."/>
            <person name="Warren W."/>
            <person name="Mitreva M."/>
            <person name="Mardis E.R."/>
            <person name="Wilson R.K."/>
        </authorList>
    </citation>
    <scope>NUCLEOTIDE SEQUENCE [LARGE SCALE GENOMIC DNA]</scope>
    <source>
        <strain evidence="1 2">F0235</strain>
    </source>
</reference>
<dbReference type="EMBL" id="AMEM01000019">
    <property type="protein sequence ID" value="EKX89904.1"/>
    <property type="molecule type" value="Genomic_DNA"/>
</dbReference>
<proteinExistence type="predicted"/>
<dbReference type="OrthoDB" id="4420706at2"/>
<comment type="caution">
    <text evidence="1">The sequence shown here is derived from an EMBL/GenBank/DDBJ whole genome shotgun (WGS) entry which is preliminary data.</text>
</comment>
<dbReference type="Pfam" id="PF10722">
    <property type="entry name" value="YbjN"/>
    <property type="match status" value="2"/>
</dbReference>
<dbReference type="AlphaFoldDB" id="L1MG23"/>
<sequence length="343" mass="37971">MAAVEPHLITHITINQVKYAIGRLGFLPISPPINSPHDAQDRIIIPWQHHRTMVHFTEEEGKHLVALSTVRGQLDLSQFNDAAHLLSEWNRRRLGPTSLVCMSNEGDLGLEMRSSLLIEDGASPAQIVAFLHAAHETDILAVNHFLAAFPEMRSSLPLDEATTRDQLAFALPLPHIAEHPIIPPPSAQRIIPAHDNTLSTNITIDRIAATLKDLGIQQYDDDDPHHITTGFNGVPIAFFIESGPTLLIRAFWFPDLDPDSDFMRTFLICNDWNETSTCTKAFPTTDDYGLQVHVDYVAPMSLGLTHHQLSHSIISAVQLLLEGLHSISVDTCGTSAVHWPPPP</sequence>
<dbReference type="RefSeq" id="WP_006063828.1">
    <property type="nucleotide sequence ID" value="NZ_KB290831.1"/>
</dbReference>